<dbReference type="Pfam" id="PF01663">
    <property type="entry name" value="Phosphodiest"/>
    <property type="match status" value="1"/>
</dbReference>
<dbReference type="PANTHER" id="PTHR10151">
    <property type="entry name" value="ECTONUCLEOTIDE PYROPHOSPHATASE/PHOSPHODIESTERASE"/>
    <property type="match status" value="1"/>
</dbReference>
<sequence>MKYKNLLLAIVLLFIGSLLGFTVAKTGLAANSQVHEIDAMHLTSFKVIGDVKEVIEVKELSQFATTEMEHKDSVMKFFSLEEVIKSAYPIVEEYEILFVGRDGLMAKIDGDRMEGCHITYSYEYGWELVNENHPISSNIKKLKEIVVISKENNWKDGVNIISVTENILNMTPGQMYIKELNHYPHFEGKSSVEENGRTYNTSVYTTKKIIRFQDLLDIPQNKLLLAVSNDGDYRYIDGRGYFELKDNRIDYIDTHNKKTIKEVKGVFINPPAVSIMDTYYDTLHFMKQDEKVMILFLDGFGYHQYLQAMNKGYAPFLNSLERAEKASTVYRPVTNAGFAAMITGEPPFINGIYSRNQRELKVPSIFSWALELNKKAALIQGPINVLDTEIQPILNMDKNNNDIADDEIYEKALEEIEKGYDLILIHFKAIDIYGHSYGDFDERTMATIKMIDQYVEELVKAWEGKVIITSDHGMHSTDEGGYHGNFQVEDMLVPYLVIEGGNKS</sequence>
<dbReference type="SUPFAM" id="SSF53649">
    <property type="entry name" value="Alkaline phosphatase-like"/>
    <property type="match status" value="1"/>
</dbReference>
<name>A0A1G8ZN64_9FIRM</name>
<dbReference type="PANTHER" id="PTHR10151:SF120">
    <property type="entry name" value="BIS(5'-ADENOSYL)-TRIPHOSPHATASE"/>
    <property type="match status" value="1"/>
</dbReference>
<dbReference type="GO" id="GO:0016787">
    <property type="term" value="F:hydrolase activity"/>
    <property type="evidence" value="ECO:0007669"/>
    <property type="project" value="UniProtKB-ARBA"/>
</dbReference>
<dbReference type="AlphaFoldDB" id="A0A1G8ZN64"/>
<organism evidence="1 2">
    <name type="scientific">Natronincola ferrireducens</name>
    <dbReference type="NCBI Taxonomy" id="393762"/>
    <lineage>
        <taxon>Bacteria</taxon>
        <taxon>Bacillati</taxon>
        <taxon>Bacillota</taxon>
        <taxon>Clostridia</taxon>
        <taxon>Peptostreptococcales</taxon>
        <taxon>Natronincolaceae</taxon>
        <taxon>Natronincola</taxon>
    </lineage>
</organism>
<protein>
    <submittedName>
        <fullName evidence="1">Metalloenzyme superfamily protein</fullName>
    </submittedName>
</protein>
<gene>
    <name evidence="1" type="ORF">SAMN05660472_00913</name>
</gene>
<evidence type="ECO:0000313" key="1">
    <source>
        <dbReference type="EMBL" id="SDK16498.1"/>
    </source>
</evidence>
<dbReference type="STRING" id="393762.SAMN05660472_00913"/>
<dbReference type="InterPro" id="IPR002591">
    <property type="entry name" value="Phosphodiest/P_Trfase"/>
</dbReference>
<dbReference type="OrthoDB" id="1706744at2"/>
<proteinExistence type="predicted"/>
<dbReference type="RefSeq" id="WP_090550877.1">
    <property type="nucleotide sequence ID" value="NZ_FNFP01000001.1"/>
</dbReference>
<dbReference type="Gene3D" id="3.40.720.10">
    <property type="entry name" value="Alkaline Phosphatase, subunit A"/>
    <property type="match status" value="1"/>
</dbReference>
<dbReference type="Proteomes" id="UP000198718">
    <property type="component" value="Unassembled WGS sequence"/>
</dbReference>
<accession>A0A1G8ZN64</accession>
<reference evidence="1 2" key="1">
    <citation type="submission" date="2016-10" db="EMBL/GenBank/DDBJ databases">
        <authorList>
            <person name="de Groot N.N."/>
        </authorList>
    </citation>
    <scope>NUCLEOTIDE SEQUENCE [LARGE SCALE GENOMIC DNA]</scope>
    <source>
        <strain evidence="1 2">DSM 18346</strain>
    </source>
</reference>
<keyword evidence="2" id="KW-1185">Reference proteome</keyword>
<evidence type="ECO:0000313" key="2">
    <source>
        <dbReference type="Proteomes" id="UP000198718"/>
    </source>
</evidence>
<dbReference type="EMBL" id="FNFP01000001">
    <property type="protein sequence ID" value="SDK16498.1"/>
    <property type="molecule type" value="Genomic_DNA"/>
</dbReference>
<dbReference type="InterPro" id="IPR017850">
    <property type="entry name" value="Alkaline_phosphatase_core_sf"/>
</dbReference>